<dbReference type="AlphaFoldDB" id="A0A7S3B235"/>
<name>A0A7S3B235_9EUKA</name>
<reference evidence="1" key="1">
    <citation type="submission" date="2021-01" db="EMBL/GenBank/DDBJ databases">
        <authorList>
            <person name="Corre E."/>
            <person name="Pelletier E."/>
            <person name="Niang G."/>
            <person name="Scheremetjew M."/>
            <person name="Finn R."/>
            <person name="Kale V."/>
            <person name="Holt S."/>
            <person name="Cochrane G."/>
            <person name="Meng A."/>
            <person name="Brown T."/>
            <person name="Cohen L."/>
        </authorList>
    </citation>
    <scope>NUCLEOTIDE SEQUENCE</scope>
    <source>
        <strain evidence="1">CCMP281</strain>
    </source>
</reference>
<sequence length="144" mass="13389">MTSKAKALPSTAKVAMTSAASTAADSSALTASGSSAARSIVAEVTESAMAAAAVSVDEDGTAAASQGFTGGDTATWLGVNAMVAVLSTARQGGSKEAGKAGGIGRVGSHVGSDVADAIAGATAGADALTAHTRGCAGGGTAGMQ</sequence>
<organism evidence="1">
    <name type="scientific">Haptolina ericina</name>
    <dbReference type="NCBI Taxonomy" id="156174"/>
    <lineage>
        <taxon>Eukaryota</taxon>
        <taxon>Haptista</taxon>
        <taxon>Haptophyta</taxon>
        <taxon>Prymnesiophyceae</taxon>
        <taxon>Prymnesiales</taxon>
        <taxon>Prymnesiaceae</taxon>
        <taxon>Haptolina</taxon>
    </lineage>
</organism>
<proteinExistence type="predicted"/>
<accession>A0A7S3B235</accession>
<protein>
    <submittedName>
        <fullName evidence="1">Uncharacterized protein</fullName>
    </submittedName>
</protein>
<dbReference type="EMBL" id="HBHX01037746">
    <property type="protein sequence ID" value="CAE0120311.1"/>
    <property type="molecule type" value="Transcribed_RNA"/>
</dbReference>
<gene>
    <name evidence="1" type="ORF">HERI1096_LOCUS21012</name>
</gene>
<evidence type="ECO:0000313" key="1">
    <source>
        <dbReference type="EMBL" id="CAE0120311.1"/>
    </source>
</evidence>